<evidence type="ECO:0000313" key="1">
    <source>
        <dbReference type="EMBL" id="GIY74037.1"/>
    </source>
</evidence>
<gene>
    <name evidence="1" type="ORF">CEXT_186941</name>
</gene>
<accession>A0AAV4VUT6</accession>
<proteinExistence type="predicted"/>
<comment type="caution">
    <text evidence="1">The sequence shown here is derived from an EMBL/GenBank/DDBJ whole genome shotgun (WGS) entry which is preliminary data.</text>
</comment>
<sequence length="116" mass="12695">MSTALCDFPAEIQWPVRCVCCDACSNGRGSSLIIVTFVIQFLDSYLDSPQGSVTIYLLRISSFLESLLSSSPSSLSGKKGENTIFMGKGKPYYYIPEHPILFATCGLPENKSLLKT</sequence>
<dbReference type="Proteomes" id="UP001054945">
    <property type="component" value="Unassembled WGS sequence"/>
</dbReference>
<keyword evidence="2" id="KW-1185">Reference proteome</keyword>
<evidence type="ECO:0000313" key="2">
    <source>
        <dbReference type="Proteomes" id="UP001054945"/>
    </source>
</evidence>
<dbReference type="AlphaFoldDB" id="A0AAV4VUT6"/>
<dbReference type="EMBL" id="BPLR01015158">
    <property type="protein sequence ID" value="GIY74037.1"/>
    <property type="molecule type" value="Genomic_DNA"/>
</dbReference>
<reference evidence="1 2" key="1">
    <citation type="submission" date="2021-06" db="EMBL/GenBank/DDBJ databases">
        <title>Caerostris extrusa draft genome.</title>
        <authorList>
            <person name="Kono N."/>
            <person name="Arakawa K."/>
        </authorList>
    </citation>
    <scope>NUCLEOTIDE SEQUENCE [LARGE SCALE GENOMIC DNA]</scope>
</reference>
<organism evidence="1 2">
    <name type="scientific">Caerostris extrusa</name>
    <name type="common">Bark spider</name>
    <name type="synonym">Caerostris bankana</name>
    <dbReference type="NCBI Taxonomy" id="172846"/>
    <lineage>
        <taxon>Eukaryota</taxon>
        <taxon>Metazoa</taxon>
        <taxon>Ecdysozoa</taxon>
        <taxon>Arthropoda</taxon>
        <taxon>Chelicerata</taxon>
        <taxon>Arachnida</taxon>
        <taxon>Araneae</taxon>
        <taxon>Araneomorphae</taxon>
        <taxon>Entelegynae</taxon>
        <taxon>Araneoidea</taxon>
        <taxon>Araneidae</taxon>
        <taxon>Caerostris</taxon>
    </lineage>
</organism>
<name>A0AAV4VUT6_CAEEX</name>
<protein>
    <submittedName>
        <fullName evidence="1">Uncharacterized protein</fullName>
    </submittedName>
</protein>